<dbReference type="InterPro" id="IPR016024">
    <property type="entry name" value="ARM-type_fold"/>
</dbReference>
<accession>G0R5P9</accession>
<organism evidence="3 4">
    <name type="scientific">Ichthyophthirius multifiliis</name>
    <name type="common">White spot disease agent</name>
    <name type="synonym">Ich</name>
    <dbReference type="NCBI Taxonomy" id="5932"/>
    <lineage>
        <taxon>Eukaryota</taxon>
        <taxon>Sar</taxon>
        <taxon>Alveolata</taxon>
        <taxon>Ciliophora</taxon>
        <taxon>Intramacronucleata</taxon>
        <taxon>Oligohymenophorea</taxon>
        <taxon>Hymenostomatida</taxon>
        <taxon>Ophryoglenina</taxon>
        <taxon>Ichthyophthirius</taxon>
    </lineage>
</organism>
<dbReference type="RefSeq" id="XP_004024106.1">
    <property type="nucleotide sequence ID" value="XM_004024057.1"/>
</dbReference>
<sequence>MTENNSAENVTFLKSLNPLNVLLEEMKQPSVKKRAQTIKTFTTISIALGPEKTRVFLIPFINQLFKDEEEIQRELIKLIPQLINYIGGQYHAHLLMDIIFNQLQKQEEVQIRDELLICIKQIFKQINLKHFEKILMDFTNRTLQNDNFRQKEISIILMPEFFTELDEENQKEIIENIEKLSTDPTPMIRKIICQSLVFFGKIIPIFPENTFIQIFENFLQDESDFVRVPLLEILIILKQKIQSKTQEELNNIFIEKILQDKSIKIKCNLIEQIELIVNSFEKNIINQFYIPSLLEFLGENADNEVKIKFLQNILNIYQFIPNFSQLFIPKLKLLIKEKGIQIKNNLGDAIINLLQEGNIDLLKILESFFEELLEESDNEQKFKLFKKIKDFKKFQQNLSSNVIQTIIKSIENISQSKKWRVRTSALNTISRLVHEANLQQNQVDKTFFQIIKNLLKDNTAEVRLESAKTLGLLAKNFPPEFTQNFILPEFYELFENNNYLLRIGAFFSIKYTIQSLSQSYIFTQIKDLLEKGAIDKVPNIKIVVLEIIEEIIKHFGANNTDNIYQILNNLAKDKDNQVKQKAIYILKQQQ</sequence>
<dbReference type="STRING" id="857967.G0R5P9"/>
<keyword evidence="4" id="KW-1185">Reference proteome</keyword>
<proteinExistence type="predicted"/>
<feature type="repeat" description="HEAT" evidence="2">
    <location>
        <begin position="447"/>
        <end position="485"/>
    </location>
</feature>
<dbReference type="PROSITE" id="PS50077">
    <property type="entry name" value="HEAT_REPEAT"/>
    <property type="match status" value="1"/>
</dbReference>
<dbReference type="OrthoDB" id="340346at2759"/>
<dbReference type="PANTHER" id="PTHR10648:SF4">
    <property type="entry name" value="PROTEIN PHOSPHATASE 2 (FORMERLY 2A), REGULATORY SUBUNIT A, BETA ISOFORM-RELATED"/>
    <property type="match status" value="1"/>
</dbReference>
<dbReference type="InterPro" id="IPR011989">
    <property type="entry name" value="ARM-like"/>
</dbReference>
<keyword evidence="3" id="KW-0548">Nucleotidyltransferase</keyword>
<reference evidence="3 4" key="1">
    <citation type="submission" date="2011-07" db="EMBL/GenBank/DDBJ databases">
        <authorList>
            <person name="Coyne R."/>
            <person name="Brami D."/>
            <person name="Johnson J."/>
            <person name="Hostetler J."/>
            <person name="Hannick L."/>
            <person name="Clark T."/>
            <person name="Cassidy-Hanley D."/>
            <person name="Inman J."/>
        </authorList>
    </citation>
    <scope>NUCLEOTIDE SEQUENCE [LARGE SCALE GENOMIC DNA]</scope>
    <source>
        <strain evidence="3 4">G5</strain>
    </source>
</reference>
<dbReference type="GO" id="GO:0003887">
    <property type="term" value="F:DNA-directed DNA polymerase activity"/>
    <property type="evidence" value="ECO:0007669"/>
    <property type="project" value="UniProtKB-EC"/>
</dbReference>
<dbReference type="OMA" id="YSSHILM"/>
<evidence type="ECO:0000256" key="2">
    <source>
        <dbReference type="PROSITE-ProRule" id="PRU00103"/>
    </source>
</evidence>
<evidence type="ECO:0000313" key="3">
    <source>
        <dbReference type="EMBL" id="EGR27222.1"/>
    </source>
</evidence>
<dbReference type="Proteomes" id="UP000008983">
    <property type="component" value="Unassembled WGS sequence"/>
</dbReference>
<keyword evidence="1" id="KW-0677">Repeat</keyword>
<protein>
    <submittedName>
        <fullName evidence="3">Protein phosphatase pp2a regulatory subunit a, putative</fullName>
        <ecNumber evidence="3">2.7.7.7</ecNumber>
    </submittedName>
</protein>
<name>G0R5P9_ICHMU</name>
<dbReference type="GO" id="GO:0019888">
    <property type="term" value="F:protein phosphatase regulator activity"/>
    <property type="evidence" value="ECO:0007669"/>
    <property type="project" value="TreeGrafter"/>
</dbReference>
<dbReference type="GeneID" id="14903276"/>
<dbReference type="AlphaFoldDB" id="G0R5P9"/>
<keyword evidence="3" id="KW-0808">Transferase</keyword>
<dbReference type="PANTHER" id="PTHR10648">
    <property type="entry name" value="SERINE/THREONINE-PROTEIN PHOSPHATASE PP2A 65 KDA REGULATORY SUBUNIT"/>
    <property type="match status" value="1"/>
</dbReference>
<dbReference type="Gene3D" id="1.25.10.10">
    <property type="entry name" value="Leucine-rich Repeat Variant"/>
    <property type="match status" value="1"/>
</dbReference>
<evidence type="ECO:0000313" key="4">
    <source>
        <dbReference type="Proteomes" id="UP000008983"/>
    </source>
</evidence>
<dbReference type="InterPro" id="IPR021133">
    <property type="entry name" value="HEAT_type_2"/>
</dbReference>
<dbReference type="SUPFAM" id="SSF48371">
    <property type="entry name" value="ARM repeat"/>
    <property type="match status" value="1"/>
</dbReference>
<dbReference type="GO" id="GO:0005634">
    <property type="term" value="C:nucleus"/>
    <property type="evidence" value="ECO:0007669"/>
    <property type="project" value="TreeGrafter"/>
</dbReference>
<evidence type="ECO:0000256" key="1">
    <source>
        <dbReference type="ARBA" id="ARBA00022737"/>
    </source>
</evidence>
<dbReference type="eggNOG" id="KOG0211">
    <property type="taxonomic scope" value="Eukaryota"/>
</dbReference>
<dbReference type="InParanoid" id="G0R5P9"/>
<dbReference type="GO" id="GO:0005829">
    <property type="term" value="C:cytosol"/>
    <property type="evidence" value="ECO:0007669"/>
    <property type="project" value="TreeGrafter"/>
</dbReference>
<dbReference type="EC" id="2.7.7.7" evidence="3"/>
<dbReference type="GO" id="GO:0000159">
    <property type="term" value="C:protein phosphatase type 2A complex"/>
    <property type="evidence" value="ECO:0007669"/>
    <property type="project" value="TreeGrafter"/>
</dbReference>
<dbReference type="EMBL" id="GL984380">
    <property type="protein sequence ID" value="EGR27222.1"/>
    <property type="molecule type" value="Genomic_DNA"/>
</dbReference>
<gene>
    <name evidence="3" type="ORF">IMG5_200080</name>
</gene>
<dbReference type="InterPro" id="IPR051023">
    <property type="entry name" value="PP2A_Regulatory_Subunit_A"/>
</dbReference>